<evidence type="ECO:0000259" key="2">
    <source>
        <dbReference type="Pfam" id="PF00857"/>
    </source>
</evidence>
<name>A0ABS8WFU2_9GAMM</name>
<dbReference type="PANTHER" id="PTHR43540:SF15">
    <property type="entry name" value="BLR5631 PROTEIN"/>
    <property type="match status" value="1"/>
</dbReference>
<dbReference type="CDD" id="cd01014">
    <property type="entry name" value="nicotinamidase_related"/>
    <property type="match status" value="1"/>
</dbReference>
<dbReference type="GO" id="GO:0016787">
    <property type="term" value="F:hydrolase activity"/>
    <property type="evidence" value="ECO:0007669"/>
    <property type="project" value="UniProtKB-KW"/>
</dbReference>
<evidence type="ECO:0000313" key="4">
    <source>
        <dbReference type="Proteomes" id="UP001201273"/>
    </source>
</evidence>
<dbReference type="InterPro" id="IPR000868">
    <property type="entry name" value="Isochorismatase-like_dom"/>
</dbReference>
<dbReference type="PANTHER" id="PTHR43540">
    <property type="entry name" value="PEROXYUREIDOACRYLATE/UREIDOACRYLATE AMIDOHYDROLASE-RELATED"/>
    <property type="match status" value="1"/>
</dbReference>
<protein>
    <submittedName>
        <fullName evidence="3">Cysteine hydrolase</fullName>
    </submittedName>
</protein>
<organism evidence="3 4">
    <name type="scientific">Motilimonas cestriensis</name>
    <dbReference type="NCBI Taxonomy" id="2742685"/>
    <lineage>
        <taxon>Bacteria</taxon>
        <taxon>Pseudomonadati</taxon>
        <taxon>Pseudomonadota</taxon>
        <taxon>Gammaproteobacteria</taxon>
        <taxon>Alteromonadales</taxon>
        <taxon>Alteromonadales genera incertae sedis</taxon>
        <taxon>Motilimonas</taxon>
    </lineage>
</organism>
<dbReference type="SUPFAM" id="SSF52499">
    <property type="entry name" value="Isochorismatase-like hydrolases"/>
    <property type="match status" value="1"/>
</dbReference>
<reference evidence="3 4" key="1">
    <citation type="journal article" date="2022" name="Environ. Microbiol. Rep.">
        <title>Eco-phylogenetic analyses reveal divergent evolution of vitamin B12 metabolism in the marine bacterial family 'Psychromonadaceae'.</title>
        <authorList>
            <person name="Jin X."/>
            <person name="Yang Y."/>
            <person name="Cao H."/>
            <person name="Gao B."/>
            <person name="Zhao Z."/>
        </authorList>
    </citation>
    <scope>NUCLEOTIDE SEQUENCE [LARGE SCALE GENOMIC DNA]</scope>
    <source>
        <strain evidence="3 4">MKS20</strain>
    </source>
</reference>
<dbReference type="RefSeq" id="WP_233054250.1">
    <property type="nucleotide sequence ID" value="NZ_JAIMJA010000022.1"/>
</dbReference>
<evidence type="ECO:0000256" key="1">
    <source>
        <dbReference type="ARBA" id="ARBA00022801"/>
    </source>
</evidence>
<proteinExistence type="predicted"/>
<dbReference type="InterPro" id="IPR036380">
    <property type="entry name" value="Isochorismatase-like_sf"/>
</dbReference>
<feature type="domain" description="Isochorismatase-like" evidence="2">
    <location>
        <begin position="5"/>
        <end position="168"/>
    </location>
</feature>
<sequence>MLKQALIVIDIQNDYFPNGKYPLANTEQTLSNIIAAIKLAKQNNAAVIFVQHLADAEQAPFFNKGSEGAAIHPKLMAASPTSPVVIKTHADSFDQTELAHQLTALGVEQILLCGMMTQNCITHTALSKAAEKYQPIVLSDCCASVDEMVHQIALKAIARRVTLMTAEQALSTRPCSIGTA</sequence>
<dbReference type="InterPro" id="IPR050272">
    <property type="entry name" value="Isochorismatase-like_hydrls"/>
</dbReference>
<dbReference type="Pfam" id="PF00857">
    <property type="entry name" value="Isochorismatase"/>
    <property type="match status" value="1"/>
</dbReference>
<gene>
    <name evidence="3" type="ORF">K6Y31_17650</name>
</gene>
<dbReference type="Gene3D" id="3.40.50.850">
    <property type="entry name" value="Isochorismatase-like"/>
    <property type="match status" value="1"/>
</dbReference>
<evidence type="ECO:0000313" key="3">
    <source>
        <dbReference type="EMBL" id="MCE2596616.1"/>
    </source>
</evidence>
<keyword evidence="4" id="KW-1185">Reference proteome</keyword>
<comment type="caution">
    <text evidence="3">The sequence shown here is derived from an EMBL/GenBank/DDBJ whole genome shotgun (WGS) entry which is preliminary data.</text>
</comment>
<accession>A0ABS8WFU2</accession>
<keyword evidence="1 3" id="KW-0378">Hydrolase</keyword>
<dbReference type="EMBL" id="JAIMJA010000022">
    <property type="protein sequence ID" value="MCE2596616.1"/>
    <property type="molecule type" value="Genomic_DNA"/>
</dbReference>
<dbReference type="Proteomes" id="UP001201273">
    <property type="component" value="Unassembled WGS sequence"/>
</dbReference>